<dbReference type="PANTHER" id="PTHR38471">
    <property type="entry name" value="FOUR HELIX BUNDLE PROTEIN"/>
    <property type="match status" value="1"/>
</dbReference>
<protein>
    <submittedName>
        <fullName evidence="1">Intervening sequence, 23S rRNA</fullName>
    </submittedName>
</protein>
<name>W0EXJ9_9BACT</name>
<evidence type="ECO:0000313" key="1">
    <source>
        <dbReference type="EMBL" id="AHF15497.1"/>
    </source>
</evidence>
<dbReference type="EMBL" id="CP007035">
    <property type="protein sequence ID" value="AHF15497.1"/>
    <property type="molecule type" value="Genomic_DNA"/>
</dbReference>
<dbReference type="OrthoDB" id="9811959at2"/>
<keyword evidence="2" id="KW-1185">Reference proteome</keyword>
<dbReference type="HOGENOM" id="CLU_129874_0_7_10"/>
<dbReference type="NCBIfam" id="TIGR02436">
    <property type="entry name" value="four helix bundle protein"/>
    <property type="match status" value="1"/>
</dbReference>
<dbReference type="SUPFAM" id="SSF158446">
    <property type="entry name" value="IVS-encoded protein-like"/>
    <property type="match status" value="1"/>
</dbReference>
<evidence type="ECO:0000313" key="2">
    <source>
        <dbReference type="Proteomes" id="UP000003586"/>
    </source>
</evidence>
<dbReference type="CDD" id="cd16377">
    <property type="entry name" value="23S_rRNA_IVP_like"/>
    <property type="match status" value="1"/>
</dbReference>
<dbReference type="Pfam" id="PF05635">
    <property type="entry name" value="23S_rRNA_IVP"/>
    <property type="match status" value="1"/>
</dbReference>
<dbReference type="Gene3D" id="1.20.1440.60">
    <property type="entry name" value="23S rRNA-intervening sequence"/>
    <property type="match status" value="1"/>
</dbReference>
<dbReference type="InterPro" id="IPR012657">
    <property type="entry name" value="23S_rRNA-intervening_sequence"/>
</dbReference>
<dbReference type="eggNOG" id="ENOG5030B3K">
    <property type="taxonomic scope" value="Bacteria"/>
</dbReference>
<gene>
    <name evidence="1" type="ORF">NIASO_10715</name>
</gene>
<proteinExistence type="predicted"/>
<dbReference type="AlphaFoldDB" id="W0EXJ9"/>
<dbReference type="KEGG" id="nso:NIASO_10715"/>
<sequence>MSYRNLEIWQLAKESAIEIHKMSLQLPKFELFEEGQQIRRSSKSVRSTIVEGYGRRRYKNEFIRFLVYAQASNDETIDHLEILFETDSLTNEIWFKELREKLDILGRKINRFIQAVESGHISAK</sequence>
<dbReference type="InterPro" id="IPR036583">
    <property type="entry name" value="23S_rRNA_IVS_sf"/>
</dbReference>
<reference evidence="1 2" key="1">
    <citation type="submission" date="2013-12" db="EMBL/GenBank/DDBJ databases">
        <authorList>
            <consortium name="DOE Joint Genome Institute"/>
            <person name="Eisen J."/>
            <person name="Huntemann M."/>
            <person name="Han J."/>
            <person name="Chen A."/>
            <person name="Kyrpides N."/>
            <person name="Mavromatis K."/>
            <person name="Markowitz V."/>
            <person name="Palaniappan K."/>
            <person name="Ivanova N."/>
            <person name="Schaumberg A."/>
            <person name="Pati A."/>
            <person name="Liolios K."/>
            <person name="Nordberg H.P."/>
            <person name="Cantor M.N."/>
            <person name="Hua S.X."/>
            <person name="Woyke T."/>
        </authorList>
    </citation>
    <scope>NUCLEOTIDE SEQUENCE [LARGE SCALE GENOMIC DNA]</scope>
    <source>
        <strain evidence="2">DSM 19437</strain>
    </source>
</reference>
<organism evidence="1 2">
    <name type="scientific">Niabella soli DSM 19437</name>
    <dbReference type="NCBI Taxonomy" id="929713"/>
    <lineage>
        <taxon>Bacteria</taxon>
        <taxon>Pseudomonadati</taxon>
        <taxon>Bacteroidota</taxon>
        <taxon>Chitinophagia</taxon>
        <taxon>Chitinophagales</taxon>
        <taxon>Chitinophagaceae</taxon>
        <taxon>Niabella</taxon>
    </lineage>
</organism>
<dbReference type="Proteomes" id="UP000003586">
    <property type="component" value="Chromosome"/>
</dbReference>
<dbReference type="STRING" id="929713.NIASO_10715"/>
<dbReference type="PANTHER" id="PTHR38471:SF2">
    <property type="entry name" value="FOUR HELIX BUNDLE PROTEIN"/>
    <property type="match status" value="1"/>
</dbReference>
<accession>W0EXJ9</accession>
<dbReference type="RefSeq" id="WP_008585451.1">
    <property type="nucleotide sequence ID" value="NZ_CP007035.1"/>
</dbReference>